<dbReference type="GO" id="GO:0007156">
    <property type="term" value="P:homophilic cell adhesion via plasma membrane adhesion molecules"/>
    <property type="evidence" value="ECO:0007669"/>
    <property type="project" value="InterPro"/>
</dbReference>
<dbReference type="SUPFAM" id="SSF51120">
    <property type="entry name" value="beta-Roll"/>
    <property type="match status" value="1"/>
</dbReference>
<proteinExistence type="predicted"/>
<dbReference type="Pfam" id="PF00353">
    <property type="entry name" value="HemolysinCabind"/>
    <property type="match status" value="2"/>
</dbReference>
<dbReference type="InterPro" id="IPR002126">
    <property type="entry name" value="Cadherin-like_dom"/>
</dbReference>
<feature type="region of interest" description="Disordered" evidence="1">
    <location>
        <begin position="819"/>
        <end position="840"/>
    </location>
</feature>
<evidence type="ECO:0000259" key="2">
    <source>
        <dbReference type="PROSITE" id="PS50268"/>
    </source>
</evidence>
<accession>A0A8J7WDB8</accession>
<dbReference type="GO" id="GO:0016020">
    <property type="term" value="C:membrane"/>
    <property type="evidence" value="ECO:0007669"/>
    <property type="project" value="InterPro"/>
</dbReference>
<dbReference type="Gene3D" id="2.150.10.10">
    <property type="entry name" value="Serralysin-like metalloprotease, C-terminal"/>
    <property type="match status" value="1"/>
</dbReference>
<dbReference type="InterPro" id="IPR015919">
    <property type="entry name" value="Cadherin-like_sf"/>
</dbReference>
<name>A0A8J7WDB8_9RHOB</name>
<dbReference type="CDD" id="cd11304">
    <property type="entry name" value="Cadherin_repeat"/>
    <property type="match status" value="1"/>
</dbReference>
<dbReference type="SUPFAM" id="SSF56219">
    <property type="entry name" value="DNase I-like"/>
    <property type="match status" value="1"/>
</dbReference>
<dbReference type="Gene3D" id="2.60.40.60">
    <property type="entry name" value="Cadherins"/>
    <property type="match status" value="1"/>
</dbReference>
<keyword evidence="3" id="KW-0540">Nuclease</keyword>
<dbReference type="InterPro" id="IPR047971">
    <property type="entry name" value="ExeM-like"/>
</dbReference>
<dbReference type="InterPro" id="IPR001343">
    <property type="entry name" value="Hemolysn_Ca-bd"/>
</dbReference>
<dbReference type="PANTHER" id="PTHR42834">
    <property type="entry name" value="ENDONUCLEASE/EXONUCLEASE/PHOSPHATASE FAMILY PROTEIN (AFU_ORTHOLOGUE AFUA_3G09210)"/>
    <property type="match status" value="1"/>
</dbReference>
<dbReference type="Gene3D" id="3.60.10.10">
    <property type="entry name" value="Endonuclease/exonuclease/phosphatase"/>
    <property type="match status" value="1"/>
</dbReference>
<dbReference type="Gene3D" id="2.60.40.2810">
    <property type="match status" value="1"/>
</dbReference>
<dbReference type="InterPro" id="IPR011049">
    <property type="entry name" value="Serralysin-like_metalloprot_C"/>
</dbReference>
<keyword evidence="3" id="KW-0378">Hydrolase</keyword>
<organism evidence="3 4">
    <name type="scientific">Thetidibacter halocola</name>
    <dbReference type="NCBI Taxonomy" id="2827239"/>
    <lineage>
        <taxon>Bacteria</taxon>
        <taxon>Pseudomonadati</taxon>
        <taxon>Pseudomonadota</taxon>
        <taxon>Alphaproteobacteria</taxon>
        <taxon>Rhodobacterales</taxon>
        <taxon>Roseobacteraceae</taxon>
        <taxon>Thetidibacter</taxon>
    </lineage>
</organism>
<dbReference type="RefSeq" id="WP_212535200.1">
    <property type="nucleotide sequence ID" value="NZ_JAGTUU010000001.1"/>
</dbReference>
<feature type="domain" description="Cadherin" evidence="2">
    <location>
        <begin position="270"/>
        <end position="370"/>
    </location>
</feature>
<dbReference type="NCBIfam" id="NF033681">
    <property type="entry name" value="ExeM_NucH_DNase"/>
    <property type="match status" value="1"/>
</dbReference>
<dbReference type="Pfam" id="PF03372">
    <property type="entry name" value="Exo_endo_phos"/>
    <property type="match status" value="1"/>
</dbReference>
<keyword evidence="3" id="KW-0255">Endonuclease</keyword>
<dbReference type="GO" id="GO:0005509">
    <property type="term" value="F:calcium ion binding"/>
    <property type="evidence" value="ECO:0007669"/>
    <property type="project" value="InterPro"/>
</dbReference>
<dbReference type="PRINTS" id="PR00313">
    <property type="entry name" value="CABNDNGRPT"/>
</dbReference>
<dbReference type="InterPro" id="IPR018511">
    <property type="entry name" value="Hemolysin-typ_Ca-bd_CS"/>
</dbReference>
<dbReference type="PANTHER" id="PTHR42834:SF1">
    <property type="entry name" value="ENDONUCLEASE_EXONUCLEASE_PHOSPHATASE FAMILY PROTEIN (AFU_ORTHOLOGUE AFUA_3G09210)"/>
    <property type="match status" value="1"/>
</dbReference>
<comment type="caution">
    <text evidence="3">The sequence shown here is derived from an EMBL/GenBank/DDBJ whole genome shotgun (WGS) entry which is preliminary data.</text>
</comment>
<dbReference type="PROSITE" id="PS00330">
    <property type="entry name" value="HEMOLYSIN_CALCIUM"/>
    <property type="match status" value="1"/>
</dbReference>
<reference evidence="3" key="1">
    <citation type="submission" date="2021-04" db="EMBL/GenBank/DDBJ databases">
        <authorList>
            <person name="Yoon J."/>
        </authorList>
    </citation>
    <scope>NUCLEOTIDE SEQUENCE</scope>
    <source>
        <strain evidence="3">KMU-90</strain>
    </source>
</reference>
<dbReference type="InterPro" id="IPR036691">
    <property type="entry name" value="Endo/exonu/phosph_ase_sf"/>
</dbReference>
<dbReference type="CDD" id="cd04486">
    <property type="entry name" value="YhcR_OBF_like"/>
    <property type="match status" value="1"/>
</dbReference>
<dbReference type="SUPFAM" id="SSF49313">
    <property type="entry name" value="Cadherin-like"/>
    <property type="match status" value="1"/>
</dbReference>
<evidence type="ECO:0000256" key="1">
    <source>
        <dbReference type="SAM" id="MobiDB-lite"/>
    </source>
</evidence>
<dbReference type="Proteomes" id="UP000681356">
    <property type="component" value="Unassembled WGS sequence"/>
</dbReference>
<dbReference type="NCBIfam" id="TIGR01965">
    <property type="entry name" value="VCBS_repeat"/>
    <property type="match status" value="1"/>
</dbReference>
<dbReference type="Pfam" id="PF17963">
    <property type="entry name" value="Big_9"/>
    <property type="match status" value="2"/>
</dbReference>
<dbReference type="PROSITE" id="PS50268">
    <property type="entry name" value="CADHERIN_2"/>
    <property type="match status" value="1"/>
</dbReference>
<protein>
    <submittedName>
        <fullName evidence="3">ExeM/NucH family extracellular endonuclease</fullName>
    </submittedName>
</protein>
<sequence length="1477" mass="153328">MPRKQPKTTGSDLLTGDDFRNIIIGFDGDDTILGLGGDDILIGGRGDDEIDAGDGDDIAFGGFGNDLIRLGIGNDRAFGGFGNDTIETGSGNDRVFGGHGTDRVVVEGGFDAYDLSFRGNPSKLIVLNLLDESGAAVETKRLHRVEEIAFDDVTLLLDGRNNAAFARDDTAATDEDSALTLNAADLLANDTDFDGDALSVTAVDALSAAGAAVTLSGGQITYDPAGRFDALATGETATDSFDYTVDDGRGGISTATVTVTITGVNDAPVLSGPETADFAENGTGDVALFSATDADDGTLTFALSGDDAALFTIDAAGALRFVAAPDFETPLDADGDNAYDLTVTVSDDEGAEDSAALRVTVTDILELPDVDARINELHYDNEGTDAGEFVEVRVRAGDDVSLLSVELVNGSGGAVYNTLAVSGGVMTSDGSWDYYVLSLPSNGLQNGAPDGVVLANGPEVIEFLSYEGSFAATSGTATGLTSTDILVAEAGDTPHGFSLQRLDGDIWDAPRENTAGADNTPAPEPLVARINEFHYDNAGTDAGEFIEIRVNAGGDASGLSVELVNGSNGTVYGTLAIADATMTSDGTWDYYVFDLPSNGLQNGSPDGIVLANGGAVVEFLSYEGAFTATSGAANGLTSTDIGVTEPSDTPLGFSLQRAEDGSWYEAGENTSGAENQAPPMPFEARINEFHYDNEGADQGEFIELRVTAGADASGLAVEFYNGSNGAVYGTLGIADATMTSDGTWDYYVFNLPSNGLQNGAPDGIALSNAGTLIEFLSYEGPMTAVGGAADGVTATDIGVAEAGDTPVGFSLQRLEGDTWDAPRQNTSGADNAGGTPPGPTTTVISTIQGSGAASALVGQTVTVTAIVVGDFQNGDGDDMRNLNGFFLQEEAADHDADAATSEGLFVFDGGVGVNVALGDRVTVTGTVSEFFGMTQISATTVTVVEAGAVADVNTMATIVDLDAATAISDGAGGYVADLEAFEGMLITIPETLTISEAFNFDRFGEIRLSANGQPSQFTQDNDPDAAGYDAHLREVFSDSIVYDDGRSIQNPAQVIPEADMNGDGVFNTADPFGMGDTITNATGVMEWRFSEYRMHSVSDGTNSFVDTRTRDATPPSLDEPGGRSAEVVVASFNVLNFFTTIDDGFNTSGPTGLEPRGADTPEEYTRQFEKLITALTAMDADIFGLVELENEFQSDQNGDGTFAIEAIVDGLNASYGADLWAYVDPGRTFVDVSDAISVGMIYRTDVVSVSGPAQILDDSVLASLPGSYGTDALFDGDSTNRAPLAANFVYDYTDLSGAPASETFTVAVTHMKSKGGAGLGGDADAGDGAGAYNETRTEGVQALTDWLDPTRAGAFADADQIVLGDFNAYAMEDPIDAMKADGYADLEGTFNPGASTYVFDGQTGTLDYAFASAAILDRVTNASAWNINSPEPDIFDYDTSFRPPEQIDVFDGTVPWRSSDHDPMLVGLNFSGDALLT</sequence>
<evidence type="ECO:0000313" key="4">
    <source>
        <dbReference type="Proteomes" id="UP000681356"/>
    </source>
</evidence>
<dbReference type="InterPro" id="IPR010221">
    <property type="entry name" value="VCBS_dom"/>
</dbReference>
<keyword evidence="4" id="KW-1185">Reference proteome</keyword>
<dbReference type="InterPro" id="IPR005135">
    <property type="entry name" value="Endo/exonuclease/phosphatase"/>
</dbReference>
<dbReference type="GO" id="GO:0004519">
    <property type="term" value="F:endonuclease activity"/>
    <property type="evidence" value="ECO:0007669"/>
    <property type="project" value="UniProtKB-KW"/>
</dbReference>
<gene>
    <name evidence="3" type="ORF">KB874_03805</name>
</gene>
<dbReference type="EMBL" id="JAGTUU010000001">
    <property type="protein sequence ID" value="MBS0123251.1"/>
    <property type="molecule type" value="Genomic_DNA"/>
</dbReference>
<evidence type="ECO:0000313" key="3">
    <source>
        <dbReference type="EMBL" id="MBS0123251.1"/>
    </source>
</evidence>